<name>A0A232EJ15_9HYME</name>
<feature type="compositionally biased region" description="Basic and acidic residues" evidence="9">
    <location>
        <begin position="542"/>
        <end position="551"/>
    </location>
</feature>
<dbReference type="CDD" id="cd12357">
    <property type="entry name" value="RRM_PPARGC1A_like"/>
    <property type="match status" value="1"/>
</dbReference>
<dbReference type="GO" id="GO:0003712">
    <property type="term" value="F:transcription coregulator activity"/>
    <property type="evidence" value="ECO:0007669"/>
    <property type="project" value="InterPro"/>
</dbReference>
<feature type="region of interest" description="Disordered" evidence="9">
    <location>
        <begin position="664"/>
        <end position="700"/>
    </location>
</feature>
<dbReference type="OrthoDB" id="10047851at2759"/>
<feature type="region of interest" description="Disordered" evidence="9">
    <location>
        <begin position="988"/>
        <end position="1033"/>
    </location>
</feature>
<dbReference type="GO" id="GO:0003723">
    <property type="term" value="F:RNA binding"/>
    <property type="evidence" value="ECO:0007669"/>
    <property type="project" value="UniProtKB-UniRule"/>
</dbReference>
<dbReference type="EMBL" id="NNAY01004108">
    <property type="protein sequence ID" value="OXU18359.1"/>
    <property type="molecule type" value="Genomic_DNA"/>
</dbReference>
<dbReference type="InterPro" id="IPR000504">
    <property type="entry name" value="RRM_dom"/>
</dbReference>
<evidence type="ECO:0000256" key="9">
    <source>
        <dbReference type="SAM" id="MobiDB-lite"/>
    </source>
</evidence>
<evidence type="ECO:0000256" key="7">
    <source>
        <dbReference type="ARBA" id="ARBA00023242"/>
    </source>
</evidence>
<dbReference type="AlphaFoldDB" id="A0A232EJ15"/>
<evidence type="ECO:0000256" key="8">
    <source>
        <dbReference type="PROSITE-ProRule" id="PRU00176"/>
    </source>
</evidence>
<evidence type="ECO:0000313" key="11">
    <source>
        <dbReference type="EMBL" id="OXU18359.1"/>
    </source>
</evidence>
<dbReference type="Proteomes" id="UP000215335">
    <property type="component" value="Unassembled WGS sequence"/>
</dbReference>
<feature type="region of interest" description="Disordered" evidence="9">
    <location>
        <begin position="848"/>
        <end position="901"/>
    </location>
</feature>
<feature type="region of interest" description="Disordered" evidence="9">
    <location>
        <begin position="266"/>
        <end position="285"/>
    </location>
</feature>
<dbReference type="STRING" id="543379.A0A232EJ15"/>
<feature type="region of interest" description="Disordered" evidence="9">
    <location>
        <begin position="200"/>
        <end position="258"/>
    </location>
</feature>
<keyword evidence="3 8" id="KW-0694">RNA-binding</keyword>
<keyword evidence="7" id="KW-0539">Nucleus</keyword>
<reference evidence="11 12" key="1">
    <citation type="journal article" date="2017" name="Curr. Biol.">
        <title>The Evolution of Venom by Co-option of Single-Copy Genes.</title>
        <authorList>
            <person name="Martinson E.O."/>
            <person name="Mrinalini"/>
            <person name="Kelkar Y.D."/>
            <person name="Chang C.H."/>
            <person name="Werren J.H."/>
        </authorList>
    </citation>
    <scope>NUCLEOTIDE SEQUENCE [LARGE SCALE GENOMIC DNA]</scope>
    <source>
        <strain evidence="11 12">Alberta</strain>
        <tissue evidence="11">Whole body</tissue>
    </source>
</reference>
<keyword evidence="2" id="KW-0597">Phosphoprotein</keyword>
<comment type="caution">
    <text evidence="11">The sequence shown here is derived from an EMBL/GenBank/DDBJ whole genome shotgun (WGS) entry which is preliminary data.</text>
</comment>
<evidence type="ECO:0000313" key="12">
    <source>
        <dbReference type="Proteomes" id="UP000215335"/>
    </source>
</evidence>
<dbReference type="GO" id="GO:0045944">
    <property type="term" value="P:positive regulation of transcription by RNA polymerase II"/>
    <property type="evidence" value="ECO:0007669"/>
    <property type="project" value="TreeGrafter"/>
</dbReference>
<feature type="domain" description="RRM" evidence="10">
    <location>
        <begin position="1053"/>
        <end position="1128"/>
    </location>
</feature>
<dbReference type="Gene3D" id="3.30.70.330">
    <property type="match status" value="1"/>
</dbReference>
<evidence type="ECO:0000256" key="6">
    <source>
        <dbReference type="ARBA" id="ARBA00023163"/>
    </source>
</evidence>
<evidence type="ECO:0000259" key="10">
    <source>
        <dbReference type="PROSITE" id="PS50102"/>
    </source>
</evidence>
<dbReference type="PANTHER" id="PTHR15528:SF11">
    <property type="entry name" value="FI18188P1"/>
    <property type="match status" value="1"/>
</dbReference>
<feature type="compositionally biased region" description="Basic and acidic residues" evidence="9">
    <location>
        <begin position="682"/>
        <end position="693"/>
    </location>
</feature>
<feature type="compositionally biased region" description="Polar residues" evidence="9">
    <location>
        <begin position="850"/>
        <end position="863"/>
    </location>
</feature>
<feature type="compositionally biased region" description="Basic and acidic residues" evidence="9">
    <location>
        <begin position="162"/>
        <end position="186"/>
    </location>
</feature>
<evidence type="ECO:0000256" key="1">
    <source>
        <dbReference type="ARBA" id="ARBA00004123"/>
    </source>
</evidence>
<feature type="region of interest" description="Disordered" evidence="9">
    <location>
        <begin position="438"/>
        <end position="576"/>
    </location>
</feature>
<evidence type="ECO:0000256" key="4">
    <source>
        <dbReference type="ARBA" id="ARBA00023015"/>
    </source>
</evidence>
<protein>
    <recommendedName>
        <fullName evidence="10">RRM domain-containing protein</fullName>
    </recommendedName>
</protein>
<dbReference type="SUPFAM" id="SSF54928">
    <property type="entry name" value="RNA-binding domain, RBD"/>
    <property type="match status" value="1"/>
</dbReference>
<proteinExistence type="predicted"/>
<evidence type="ECO:0000256" key="5">
    <source>
        <dbReference type="ARBA" id="ARBA00023159"/>
    </source>
</evidence>
<feature type="region of interest" description="Disordered" evidence="9">
    <location>
        <begin position="144"/>
        <end position="186"/>
    </location>
</feature>
<dbReference type="PROSITE" id="PS50102">
    <property type="entry name" value="RRM"/>
    <property type="match status" value="1"/>
</dbReference>
<keyword evidence="6" id="KW-0804">Transcription</keyword>
<comment type="subcellular location">
    <subcellularLocation>
        <location evidence="1">Nucleus</location>
    </subcellularLocation>
</comment>
<keyword evidence="4" id="KW-0805">Transcription regulation</keyword>
<organism evidence="11 12">
    <name type="scientific">Trichomalopsis sarcophagae</name>
    <dbReference type="NCBI Taxonomy" id="543379"/>
    <lineage>
        <taxon>Eukaryota</taxon>
        <taxon>Metazoa</taxon>
        <taxon>Ecdysozoa</taxon>
        <taxon>Arthropoda</taxon>
        <taxon>Hexapoda</taxon>
        <taxon>Insecta</taxon>
        <taxon>Pterygota</taxon>
        <taxon>Neoptera</taxon>
        <taxon>Endopterygota</taxon>
        <taxon>Hymenoptera</taxon>
        <taxon>Apocrita</taxon>
        <taxon>Proctotrupomorpha</taxon>
        <taxon>Chalcidoidea</taxon>
        <taxon>Pteromalidae</taxon>
        <taxon>Pteromalinae</taxon>
        <taxon>Trichomalopsis</taxon>
    </lineage>
</organism>
<dbReference type="InterPro" id="IPR035979">
    <property type="entry name" value="RBD_domain_sf"/>
</dbReference>
<feature type="compositionally biased region" description="Low complexity" evidence="9">
    <location>
        <begin position="438"/>
        <end position="451"/>
    </location>
</feature>
<evidence type="ECO:0000256" key="2">
    <source>
        <dbReference type="ARBA" id="ARBA00022553"/>
    </source>
</evidence>
<accession>A0A232EJ15</accession>
<dbReference type="InterPro" id="IPR012677">
    <property type="entry name" value="Nucleotide-bd_a/b_plait_sf"/>
</dbReference>
<feature type="compositionally biased region" description="Polar residues" evidence="9">
    <location>
        <begin position="460"/>
        <end position="469"/>
    </location>
</feature>
<evidence type="ECO:0000256" key="3">
    <source>
        <dbReference type="ARBA" id="ARBA00022884"/>
    </source>
</evidence>
<feature type="compositionally biased region" description="Basic and acidic residues" evidence="9">
    <location>
        <begin position="233"/>
        <end position="250"/>
    </location>
</feature>
<keyword evidence="12" id="KW-1185">Reference proteome</keyword>
<feature type="compositionally biased region" description="Basic residues" evidence="9">
    <location>
        <begin position="996"/>
        <end position="1017"/>
    </location>
</feature>
<gene>
    <name evidence="11" type="ORF">TSAR_013472</name>
</gene>
<dbReference type="GO" id="GO:0005634">
    <property type="term" value="C:nucleus"/>
    <property type="evidence" value="ECO:0007669"/>
    <property type="project" value="UniProtKB-SubCell"/>
</dbReference>
<dbReference type="InterPro" id="IPR034605">
    <property type="entry name" value="PGC-1"/>
</dbReference>
<sequence length="1178" mass="131889">MEAGFLNFHDEEHFSDFSLSLDHQHNLLGESQSSLAQIVDSDFDYVESLGFDSNDALWETEQELNGDLAVLPVSGVSGVIPKMENIKEDFAKVLTDWQEHIGYLQASEIEEDINLDMGLHINEDLAKDIFEDIEKSANNILKSPVKLDQPQKQSHKLSPVKFHVDQYESPRVSESDQSEKEIGKKVIKTKQEPVEVKEELLSDLENEPIPEIPSPTEKLDCAKSSKKKHSKKHKEEVPSKRSRKSGKEAPDFVGKIPKKLKKDLKSDEIIKENSSTNVPSISKKAPALEAGDVKSLLEQFEATEAAAISSEIPDKTQLSQASSKKSSLKFTVNKSQVTLLKKSTDSQDSKFHQDIRDSLPKEVIDRIKASSGRKKMISVIPAIPNTKIGTRNNGTRMQEAAATLSRNKLLKLVTNNSNSGVRVDGSVQLDHDYCSNSNTMMSSSSNSCDSNSEYDRQSSDSEQLTPVKQESSKEKNGCYGKGGAEHLKSTNHKTSAAIRKNNWTDSSSKKDSGLESGDVSDASEEQTPASKVKKSLLQDTPPSKESKELKKNPAHGSILDSSNKVSLINKPPTTNSAKPVYEMKIQSALATSILQLRKGVLTKTKSLDNHKPKQMVSVLKKPPVATTPQKIFGSNLKESIVTTTNSSNDQVQNIIVQDTAEIELPEETEKKPPRRKLNLAEYRSRREQNRSDGSRTNSPIQPMTLLYIHHASTNTEPINDDLENPVWSEREIVSVLKPKAELEEEKLKPKRPTRDRGMQTTETVFGIVYEDEEDEEQEEQKTPGQVPEAVAEQVPEQKQKEQIMQEQQIAKKAVVNSNVNLNVQIATKDAVENMVTDDQLEVGEIVDDQAVSNDNASNKIPVSNANAERQNEEENASMSINPGRLGHAPDPGPGLGQGQDQDHGLCIARLHQEDPGVRGPGAPGLGPGHRDTLAVQVIQIVHYDTCDLNCSFLLNHLSQEYPQTAKIRKSRLIVTKVILICTVRSSSRSNFGHSKWSSHRRKGRRERRRSYDRHRRSSGSSHGYNDWRRSPSHRRPYDEWYVKEKQRQVEERRVIYVGRLKEGITKAELRRRFEAFGPVVDISIHFRERGHNYGFVTFAYKNDAYEAVEHGNDDPSLPRYDLCFGGRRAFCKVKYADLDGAASNSLGTSRGNVYKPEEENTFDLLLKEAQAKLRKRKV</sequence>
<dbReference type="PANTHER" id="PTHR15528">
    <property type="entry name" value="PEROXISOME PROLIFERATOR ACTIVATED RECEPTOR GAMMA COACTIVATOR 1 PGC-1 -RELATED"/>
    <property type="match status" value="1"/>
</dbReference>
<dbReference type="SMART" id="SM00360">
    <property type="entry name" value="RRM"/>
    <property type="match status" value="1"/>
</dbReference>
<feature type="compositionally biased region" description="Polar residues" evidence="9">
    <location>
        <begin position="559"/>
        <end position="576"/>
    </location>
</feature>
<keyword evidence="5" id="KW-0010">Activator</keyword>
<dbReference type="Pfam" id="PF00076">
    <property type="entry name" value="RRM_1"/>
    <property type="match status" value="1"/>
</dbReference>